<dbReference type="InterPro" id="IPR029014">
    <property type="entry name" value="NiFe-Hase_large"/>
</dbReference>
<keyword evidence="1" id="KW-0408">Iron</keyword>
<dbReference type="SUPFAM" id="SSF56762">
    <property type="entry name" value="HydB/Nqo4-like"/>
    <property type="match status" value="1"/>
</dbReference>
<comment type="cofactor">
    <cofactor evidence="1">
        <name>Fe cation</name>
        <dbReference type="ChEBI" id="CHEBI:24875"/>
    </cofactor>
</comment>
<dbReference type="Gene3D" id="1.10.645.10">
    <property type="entry name" value="Cytochrome-c3 Hydrogenase, chain B"/>
    <property type="match status" value="1"/>
</dbReference>
<dbReference type="InterPro" id="IPR050867">
    <property type="entry name" value="NiFe/NiFeSe_hydrgnase_LSU"/>
</dbReference>
<feature type="binding site" evidence="1">
    <location>
        <position position="80"/>
    </location>
    <ligand>
        <name>Fe cation</name>
        <dbReference type="ChEBI" id="CHEBI:24875"/>
    </ligand>
</feature>
<dbReference type="GO" id="GO:0016151">
    <property type="term" value="F:nickel cation binding"/>
    <property type="evidence" value="ECO:0007669"/>
    <property type="project" value="InterPro"/>
</dbReference>
<reference evidence="2 3" key="1">
    <citation type="submission" date="2020-10" db="EMBL/GenBank/DDBJ databases">
        <title>Ca. Dormibacterota MAGs.</title>
        <authorList>
            <person name="Montgomery K."/>
        </authorList>
    </citation>
    <scope>NUCLEOTIDE SEQUENCE [LARGE SCALE GENOMIC DNA]</scope>
    <source>
        <strain evidence="2">SC8812_S17_18</strain>
    </source>
</reference>
<feature type="binding site" evidence="1">
    <location>
        <position position="570"/>
    </location>
    <ligand>
        <name>Fe cation</name>
        <dbReference type="ChEBI" id="CHEBI:24875"/>
    </ligand>
</feature>
<protein>
    <submittedName>
        <fullName evidence="2">Nickel-dependent hydrogenase large subunit</fullName>
    </submittedName>
</protein>
<evidence type="ECO:0000313" key="3">
    <source>
        <dbReference type="Proteomes" id="UP000606991"/>
    </source>
</evidence>
<dbReference type="EMBL" id="JAEKNS010000053">
    <property type="protein sequence ID" value="MBJ7594162.1"/>
    <property type="molecule type" value="Genomic_DNA"/>
</dbReference>
<feature type="binding site" evidence="1">
    <location>
        <position position="573"/>
    </location>
    <ligand>
        <name>Mg(2+)</name>
        <dbReference type="ChEBI" id="CHEBI:18420"/>
    </ligand>
</feature>
<dbReference type="Proteomes" id="UP000606991">
    <property type="component" value="Unassembled WGS sequence"/>
</dbReference>
<comment type="cofactor">
    <cofactor evidence="1">
        <name>Ni(2+)</name>
        <dbReference type="ChEBI" id="CHEBI:49786"/>
    </cofactor>
</comment>
<feature type="binding site" evidence="1">
    <location>
        <position position="567"/>
    </location>
    <ligand>
        <name>Ni(2+)</name>
        <dbReference type="ChEBI" id="CHEBI:49786"/>
    </ligand>
</feature>
<evidence type="ECO:0000256" key="1">
    <source>
        <dbReference type="PIRSR" id="PIRSR601501-1"/>
    </source>
</evidence>
<feature type="binding site" evidence="1">
    <location>
        <position position="80"/>
    </location>
    <ligand>
        <name>Ni(2+)</name>
        <dbReference type="ChEBI" id="CHEBI:49786"/>
    </ligand>
</feature>
<dbReference type="Pfam" id="PF00374">
    <property type="entry name" value="NiFeSe_Hases"/>
    <property type="match status" value="2"/>
</dbReference>
<organism evidence="2 3">
    <name type="scientific">Candidatus Aeolococcus gillhamiae</name>
    <dbReference type="NCBI Taxonomy" id="3127015"/>
    <lineage>
        <taxon>Bacteria</taxon>
        <taxon>Bacillati</taxon>
        <taxon>Candidatus Dormiibacterota</taxon>
        <taxon>Candidatus Dormibacteria</taxon>
        <taxon>Candidatus Aeolococcales</taxon>
        <taxon>Candidatus Aeolococcaceae</taxon>
        <taxon>Candidatus Aeolococcus</taxon>
    </lineage>
</organism>
<dbReference type="AlphaFoldDB" id="A0A934JSE6"/>
<name>A0A934JSE6_9BACT</name>
<accession>A0A934JSE6</accession>
<feature type="binding site" evidence="1">
    <location>
        <position position="77"/>
    </location>
    <ligand>
        <name>Ni(2+)</name>
        <dbReference type="ChEBI" id="CHEBI:49786"/>
    </ligand>
</feature>
<comment type="caution">
    <text evidence="2">The sequence shown here is derived from an EMBL/GenBank/DDBJ whole genome shotgun (WGS) entry which is preliminary data.</text>
</comment>
<keyword evidence="1" id="KW-0533">Nickel</keyword>
<keyword evidence="1" id="KW-0460">Magnesium</keyword>
<keyword evidence="1" id="KW-0479">Metal-binding</keyword>
<dbReference type="RefSeq" id="WP_337310116.1">
    <property type="nucleotide sequence ID" value="NZ_JAEKNS010000053.1"/>
</dbReference>
<dbReference type="InterPro" id="IPR001501">
    <property type="entry name" value="Ni-dep_hyd_lsu"/>
</dbReference>
<gene>
    <name evidence="2" type="ORF">JF886_04740</name>
</gene>
<evidence type="ECO:0000313" key="2">
    <source>
        <dbReference type="EMBL" id="MBJ7594162.1"/>
    </source>
</evidence>
<sequence>MATVMQKGGTPKSGTLTEVSWDPITRIVGSLGIFTKIDFANRVVADCRSTSSIFRGYSIFMKGKDPRDAHFITSRICGICGDNHATCATYAQNMAFGIKPPAIAEWIVNLGEAAEYMFDHNIFQDNLLMVDFCEQMVKETNPSVLAKAENTPSPHAGDHGYRTIADIMRALNPFTGEFYRETLHVSRYTREMFCLMEGRHVHPSTLYPGGVGTVPTVQLFTDYLVRLMKYVEFMKKVVPLHDDIFDFFYEALPGYEEVGRRRMDTVCWGSFNDPAVCDYTYKRMGEWGKAMFVTPGCVVDGKLVTTDLVDINLNIRILLGHSYYDDWANSETFVTKDPLGNPVDQRHPWNQTTLPRPQKRDFDDKYSWVMCPRWLHNGEHLAMDTGGGAFARLLATSLAGLVDFGYVKATGHSTKIYLPKTQTKPEVEFEWHVPKWSNAIERDRARTYFQAYSAAAALHFIEKAFEELHAGRTDTFTPFEVPDEAIGCGFHEAVRGVLSHHVVIREGKIANYHPYPPTPWNATPRDSYGTPGPYEDSVQNTPIFEENGPDNFKGIDIMRAVRSFDPCLPCGVHMYLGDGKVLERKHSPTFGGTH</sequence>
<dbReference type="PANTHER" id="PTHR42958">
    <property type="entry name" value="HYDROGENASE-2 LARGE CHAIN"/>
    <property type="match status" value="1"/>
</dbReference>
<proteinExistence type="predicted"/>
<dbReference type="PANTHER" id="PTHR42958:SF4">
    <property type="entry name" value="HYDROGENASE EXPRESSION_FORMATION PROTEIN HUPK"/>
    <property type="match status" value="1"/>
</dbReference>